<name>A0ABV0KBA8_9CYAN</name>
<dbReference type="RefSeq" id="WP_190707545.1">
    <property type="nucleotide sequence ID" value="NZ_JAMPKX010000019.1"/>
</dbReference>
<dbReference type="CDD" id="cd07333">
    <property type="entry name" value="M48C_bepA_like"/>
    <property type="match status" value="1"/>
</dbReference>
<feature type="domain" description="Peptidase M48" evidence="8">
    <location>
        <begin position="70"/>
        <end position="253"/>
    </location>
</feature>
<keyword evidence="10" id="KW-1185">Reference proteome</keyword>
<proteinExistence type="inferred from homology"/>
<evidence type="ECO:0000259" key="8">
    <source>
        <dbReference type="Pfam" id="PF01435"/>
    </source>
</evidence>
<dbReference type="InterPro" id="IPR051156">
    <property type="entry name" value="Mito/Outer_Membr_Metalloprot"/>
</dbReference>
<keyword evidence="5 6" id="KW-0482">Metalloprotease</keyword>
<comment type="similarity">
    <text evidence="6">Belongs to the peptidase M48 family.</text>
</comment>
<keyword evidence="4 6" id="KW-0862">Zinc</keyword>
<evidence type="ECO:0000256" key="5">
    <source>
        <dbReference type="ARBA" id="ARBA00023049"/>
    </source>
</evidence>
<comment type="cofactor">
    <cofactor evidence="6">
        <name>Zn(2+)</name>
        <dbReference type="ChEBI" id="CHEBI:29105"/>
    </cofactor>
    <text evidence="6">Binds 1 zinc ion per subunit.</text>
</comment>
<dbReference type="Pfam" id="PF01435">
    <property type="entry name" value="Peptidase_M48"/>
    <property type="match status" value="1"/>
</dbReference>
<keyword evidence="2" id="KW-0479">Metal-binding</keyword>
<reference evidence="9 10" key="1">
    <citation type="submission" date="2022-04" db="EMBL/GenBank/DDBJ databases">
        <title>Positive selection, recombination, and allopatry shape intraspecific diversity of widespread and dominant cyanobacteria.</title>
        <authorList>
            <person name="Wei J."/>
            <person name="Shu W."/>
            <person name="Hu C."/>
        </authorList>
    </citation>
    <scope>NUCLEOTIDE SEQUENCE [LARGE SCALE GENOMIC DNA]</scope>
    <source>
        <strain evidence="9 10">DQ-A4</strain>
    </source>
</reference>
<evidence type="ECO:0000313" key="10">
    <source>
        <dbReference type="Proteomes" id="UP001482513"/>
    </source>
</evidence>
<evidence type="ECO:0000256" key="6">
    <source>
        <dbReference type="RuleBase" id="RU003983"/>
    </source>
</evidence>
<evidence type="ECO:0000256" key="2">
    <source>
        <dbReference type="ARBA" id="ARBA00022723"/>
    </source>
</evidence>
<keyword evidence="3 6" id="KW-0378">Hydrolase</keyword>
<sequence>MLKLVVRLAIGVLFALFGLFNYVTTVSENPITGERQRVALTPQEEVVLGQQGSQEVVQSFGGLHADPVLQSYVDQVGQQVVSRSAAAQSPYPFEFYLLNDPETVNALALPGGQIFVTTGLLRQLTAESQLAGVLGHEIGHVIARHGSEHLARRQLGVALVNAVGVAASDDPTSGRQAAMIAQAVNQLVNLNYGRQDELESDRLGFDFMTAAEYNPEGLVELMEILDQASEGGRPPEFLSSHPNPGNRVERLEALIQETYPQGVPPALEESQQNFSQTVLPRLR</sequence>
<dbReference type="PANTHER" id="PTHR22726:SF1">
    <property type="entry name" value="METALLOENDOPEPTIDASE OMA1, MITOCHONDRIAL"/>
    <property type="match status" value="1"/>
</dbReference>
<dbReference type="PANTHER" id="PTHR22726">
    <property type="entry name" value="METALLOENDOPEPTIDASE OMA1"/>
    <property type="match status" value="1"/>
</dbReference>
<accession>A0ABV0KBA8</accession>
<evidence type="ECO:0000256" key="7">
    <source>
        <dbReference type="SAM" id="MobiDB-lite"/>
    </source>
</evidence>
<dbReference type="InterPro" id="IPR001915">
    <property type="entry name" value="Peptidase_M48"/>
</dbReference>
<keyword evidence="1 6" id="KW-0645">Protease</keyword>
<comment type="caution">
    <text evidence="9">The sequence shown here is derived from an EMBL/GenBank/DDBJ whole genome shotgun (WGS) entry which is preliminary data.</text>
</comment>
<feature type="compositionally biased region" description="Polar residues" evidence="7">
    <location>
        <begin position="269"/>
        <end position="283"/>
    </location>
</feature>
<dbReference type="Proteomes" id="UP001482513">
    <property type="component" value="Unassembled WGS sequence"/>
</dbReference>
<dbReference type="Gene3D" id="3.30.2010.10">
    <property type="entry name" value="Metalloproteases ('zincins'), catalytic domain"/>
    <property type="match status" value="1"/>
</dbReference>
<gene>
    <name evidence="9" type="ORF">NC992_24450</name>
</gene>
<evidence type="ECO:0000313" key="9">
    <source>
        <dbReference type="EMBL" id="MEP0950046.1"/>
    </source>
</evidence>
<feature type="region of interest" description="Disordered" evidence="7">
    <location>
        <begin position="262"/>
        <end position="283"/>
    </location>
</feature>
<protein>
    <submittedName>
        <fullName evidence="9">M48 family metallopeptidase</fullName>
    </submittedName>
</protein>
<evidence type="ECO:0000256" key="4">
    <source>
        <dbReference type="ARBA" id="ARBA00022833"/>
    </source>
</evidence>
<dbReference type="EMBL" id="JAMPKX010000019">
    <property type="protein sequence ID" value="MEP0950046.1"/>
    <property type="molecule type" value="Genomic_DNA"/>
</dbReference>
<evidence type="ECO:0000256" key="3">
    <source>
        <dbReference type="ARBA" id="ARBA00022801"/>
    </source>
</evidence>
<organism evidence="9 10">
    <name type="scientific">Leptolyngbya subtilissima DQ-A4</name>
    <dbReference type="NCBI Taxonomy" id="2933933"/>
    <lineage>
        <taxon>Bacteria</taxon>
        <taxon>Bacillati</taxon>
        <taxon>Cyanobacteriota</taxon>
        <taxon>Cyanophyceae</taxon>
        <taxon>Leptolyngbyales</taxon>
        <taxon>Leptolyngbyaceae</taxon>
        <taxon>Leptolyngbya group</taxon>
        <taxon>Leptolyngbya</taxon>
    </lineage>
</organism>
<evidence type="ECO:0000256" key="1">
    <source>
        <dbReference type="ARBA" id="ARBA00022670"/>
    </source>
</evidence>